<dbReference type="PROSITE" id="PS00211">
    <property type="entry name" value="ABC_TRANSPORTER_1"/>
    <property type="match status" value="1"/>
</dbReference>
<dbReference type="SUPFAM" id="SSF90123">
    <property type="entry name" value="ABC transporter transmembrane region"/>
    <property type="match status" value="1"/>
</dbReference>
<evidence type="ECO:0000256" key="11">
    <source>
        <dbReference type="ARBA" id="ARBA00072598"/>
    </source>
</evidence>
<dbReference type="Pfam" id="PF00664">
    <property type="entry name" value="ABC_membrane"/>
    <property type="match status" value="1"/>
</dbReference>
<dbReference type="EMBL" id="AGXA01000005">
    <property type="protein sequence ID" value="EKU94087.1"/>
    <property type="molecule type" value="Genomic_DNA"/>
</dbReference>
<dbReference type="eggNOG" id="COG1132">
    <property type="taxonomic scope" value="Bacteria"/>
</dbReference>
<dbReference type="InterPro" id="IPR017871">
    <property type="entry name" value="ABC_transporter-like_CS"/>
</dbReference>
<evidence type="ECO:0000256" key="1">
    <source>
        <dbReference type="ARBA" id="ARBA00004651"/>
    </source>
</evidence>
<dbReference type="PATRIC" id="fig|883081.3.peg.401"/>
<dbReference type="GO" id="GO:0005524">
    <property type="term" value="F:ATP binding"/>
    <property type="evidence" value="ECO:0007669"/>
    <property type="project" value="UniProtKB-KW"/>
</dbReference>
<comment type="subcellular location">
    <subcellularLocation>
        <location evidence="1">Cell membrane</location>
        <topology evidence="1">Multi-pass membrane protein</topology>
    </subcellularLocation>
</comment>
<dbReference type="PROSITE" id="PS50929">
    <property type="entry name" value="ABC_TM1F"/>
    <property type="match status" value="1"/>
</dbReference>
<protein>
    <recommendedName>
        <fullName evidence="11">Multidrug resistance ABC transporter ATP-binding and permease protein</fullName>
        <ecNumber evidence="2">7.6.2.2</ecNumber>
    </recommendedName>
</protein>
<dbReference type="InterPro" id="IPR039421">
    <property type="entry name" value="Type_1_exporter"/>
</dbReference>
<comment type="caution">
    <text evidence="15">The sequence shown here is derived from an EMBL/GenBank/DDBJ whole genome shotgun (WGS) entry which is preliminary data.</text>
</comment>
<dbReference type="PANTHER" id="PTHR43394:SF1">
    <property type="entry name" value="ATP-BINDING CASSETTE SUB-FAMILY B MEMBER 10, MITOCHONDRIAL"/>
    <property type="match status" value="1"/>
</dbReference>
<sequence length="577" mass="64972">MLSTLDLIKVIKPYFSKYKHILVYDLIFALLTTLAGFILPLVLRQLTNYGASGSLTGSIIASLSLIFIVLKVVEVIARYYMTNVGHRMGALIETDMRRDLFDHLMALDNDYYNENRVGELMSKVTNDLFDITEFSHHAPEEYLIFAVQTVVSFIILGIINLPLTLVIFIMLPLMFVVSRKFRQKMGHEQMNQRRQIGKLNSGIEDSLSGINVVKSFANEDQEINKFKTGNEDFYYIKKKYYISMAGFMTVTSAFEGVMYIIVLVMGGVLILNGSMLASDMIVFIMYINMLITSLKRIIQFTENFQKGLTGIQRFHEVMTAKPRVIDSSHPIELEDVAGRIEARHLVFDYHNGERVLDDINFTIEPGQQVAFVGPSGAGKSTLINLIPRFYDLTSGEILVDGHNIQDISLFSLRDHIGIVQQDVYLFAGTIADNIRYGKLDASDAEIRQAADLAGATGFIRELPEGFNTNIGERGARLSGGQKQRISIARVFLKNPPILILDEATSALDNQSELVVQESLDKLAQGRTTITIAHRLTTVEDSDLIYVLTDDGIIEQGSHQDLMDQKGYYYRLYSRSLD</sequence>
<evidence type="ECO:0000256" key="10">
    <source>
        <dbReference type="ARBA" id="ARBA00061674"/>
    </source>
</evidence>
<dbReference type="InterPro" id="IPR027417">
    <property type="entry name" value="P-loop_NTPase"/>
</dbReference>
<evidence type="ECO:0000313" key="15">
    <source>
        <dbReference type="EMBL" id="EKU94087.1"/>
    </source>
</evidence>
<keyword evidence="4" id="KW-0547">Nucleotide-binding</keyword>
<evidence type="ECO:0000256" key="5">
    <source>
        <dbReference type="ARBA" id="ARBA00022840"/>
    </source>
</evidence>
<keyword evidence="5" id="KW-0067">ATP-binding</keyword>
<organism evidence="15 16">
    <name type="scientific">Alloiococcus otitis ATCC 51267</name>
    <dbReference type="NCBI Taxonomy" id="883081"/>
    <lineage>
        <taxon>Bacteria</taxon>
        <taxon>Bacillati</taxon>
        <taxon>Bacillota</taxon>
        <taxon>Bacilli</taxon>
        <taxon>Lactobacillales</taxon>
        <taxon>Carnobacteriaceae</taxon>
        <taxon>Alloiococcus</taxon>
    </lineage>
</organism>
<evidence type="ECO:0000256" key="7">
    <source>
        <dbReference type="ARBA" id="ARBA00023136"/>
    </source>
</evidence>
<dbReference type="STRING" id="883081.HMPREF9698_00399"/>
<evidence type="ECO:0000256" key="9">
    <source>
        <dbReference type="ARBA" id="ARBA00059943"/>
    </source>
</evidence>
<evidence type="ECO:0000256" key="3">
    <source>
        <dbReference type="ARBA" id="ARBA00022692"/>
    </source>
</evidence>
<gene>
    <name evidence="15" type="ORF">HMPREF9698_00399</name>
</gene>
<dbReference type="GO" id="GO:0008559">
    <property type="term" value="F:ABC-type xenobiotic transporter activity"/>
    <property type="evidence" value="ECO:0007669"/>
    <property type="project" value="UniProtKB-EC"/>
</dbReference>
<dbReference type="InterPro" id="IPR036640">
    <property type="entry name" value="ABC1_TM_sf"/>
</dbReference>
<dbReference type="Pfam" id="PF00005">
    <property type="entry name" value="ABC_tran"/>
    <property type="match status" value="1"/>
</dbReference>
<dbReference type="AlphaFoldDB" id="K9ESZ1"/>
<keyword evidence="7 12" id="KW-0472">Membrane</keyword>
<dbReference type="PROSITE" id="PS50893">
    <property type="entry name" value="ABC_TRANSPORTER_2"/>
    <property type="match status" value="1"/>
</dbReference>
<evidence type="ECO:0000256" key="12">
    <source>
        <dbReference type="SAM" id="Phobius"/>
    </source>
</evidence>
<keyword evidence="6 12" id="KW-1133">Transmembrane helix</keyword>
<evidence type="ECO:0000256" key="2">
    <source>
        <dbReference type="ARBA" id="ARBA00012191"/>
    </source>
</evidence>
<evidence type="ECO:0000259" key="13">
    <source>
        <dbReference type="PROSITE" id="PS50893"/>
    </source>
</evidence>
<name>K9ESZ1_9LACT</name>
<evidence type="ECO:0000256" key="4">
    <source>
        <dbReference type="ARBA" id="ARBA00022741"/>
    </source>
</evidence>
<comment type="function">
    <text evidence="9">Efflux transporter for a variety of amphiphilic cationic compounds, including antibiotics.</text>
</comment>
<accession>K9ESZ1</accession>
<feature type="transmembrane region" description="Helical" evidence="12">
    <location>
        <begin position="55"/>
        <end position="77"/>
    </location>
</feature>
<reference evidence="15 16" key="1">
    <citation type="submission" date="2012-09" db="EMBL/GenBank/DDBJ databases">
        <title>The Genome Sequence of Alloiococcus otitis ATCC 51267.</title>
        <authorList>
            <consortium name="The Broad Institute Genome Sequencing Platform"/>
            <person name="Earl A."/>
            <person name="Ward D."/>
            <person name="Feldgarden M."/>
            <person name="Gevers D."/>
            <person name="Huys G."/>
            <person name="Walker B."/>
            <person name="Young S.K."/>
            <person name="Zeng Q."/>
            <person name="Gargeya S."/>
            <person name="Fitzgerald M."/>
            <person name="Haas B."/>
            <person name="Abouelleil A."/>
            <person name="Alvarado L."/>
            <person name="Arachchi H.M."/>
            <person name="Berlin A.M."/>
            <person name="Chapman S.B."/>
            <person name="Goldberg J."/>
            <person name="Griggs A."/>
            <person name="Gujja S."/>
            <person name="Hansen M."/>
            <person name="Howarth C."/>
            <person name="Imamovic A."/>
            <person name="Larimer J."/>
            <person name="McCowen C."/>
            <person name="Montmayeur A."/>
            <person name="Murphy C."/>
            <person name="Neiman D."/>
            <person name="Pearson M."/>
            <person name="Priest M."/>
            <person name="Roberts A."/>
            <person name="Saif S."/>
            <person name="Shea T."/>
            <person name="Sisk P."/>
            <person name="Sykes S."/>
            <person name="Wortman J."/>
            <person name="Nusbaum C."/>
            <person name="Birren B."/>
        </authorList>
    </citation>
    <scope>NUCLEOTIDE SEQUENCE [LARGE SCALE GENOMIC DNA]</scope>
    <source>
        <strain evidence="15 16">ATCC 51267</strain>
    </source>
</reference>
<feature type="transmembrane region" description="Helical" evidence="12">
    <location>
        <begin position="268"/>
        <end position="291"/>
    </location>
</feature>
<dbReference type="GO" id="GO:0005886">
    <property type="term" value="C:plasma membrane"/>
    <property type="evidence" value="ECO:0007669"/>
    <property type="project" value="UniProtKB-SubCell"/>
</dbReference>
<feature type="transmembrane region" description="Helical" evidence="12">
    <location>
        <begin position="21"/>
        <end position="43"/>
    </location>
</feature>
<dbReference type="Proteomes" id="UP000009875">
    <property type="component" value="Unassembled WGS sequence"/>
</dbReference>
<proteinExistence type="inferred from homology"/>
<evidence type="ECO:0000259" key="14">
    <source>
        <dbReference type="PROSITE" id="PS50929"/>
    </source>
</evidence>
<dbReference type="SMART" id="SM00382">
    <property type="entry name" value="AAA"/>
    <property type="match status" value="1"/>
</dbReference>
<dbReference type="EC" id="7.6.2.2" evidence="2"/>
<dbReference type="FunFam" id="3.40.50.300:FF:000218">
    <property type="entry name" value="Multidrug ABC transporter ATP-binding protein"/>
    <property type="match status" value="1"/>
</dbReference>
<evidence type="ECO:0000313" key="16">
    <source>
        <dbReference type="Proteomes" id="UP000009875"/>
    </source>
</evidence>
<dbReference type="RefSeq" id="WP_003776828.1">
    <property type="nucleotide sequence ID" value="NZ_JH992957.1"/>
</dbReference>
<comment type="similarity">
    <text evidence="10">Belongs to the ABC transporter superfamily. Multidrug exporter LmrA (TC 3.A.1.117.1) family.</text>
</comment>
<dbReference type="PANTHER" id="PTHR43394">
    <property type="entry name" value="ATP-DEPENDENT PERMEASE MDL1, MITOCHONDRIAL"/>
    <property type="match status" value="1"/>
</dbReference>
<feature type="domain" description="ABC transporter" evidence="13">
    <location>
        <begin position="331"/>
        <end position="574"/>
    </location>
</feature>
<evidence type="ECO:0000256" key="8">
    <source>
        <dbReference type="ARBA" id="ARBA00034018"/>
    </source>
</evidence>
<dbReference type="Gene3D" id="3.40.50.300">
    <property type="entry name" value="P-loop containing nucleotide triphosphate hydrolases"/>
    <property type="match status" value="1"/>
</dbReference>
<dbReference type="HOGENOM" id="CLU_000604_84_3_9"/>
<keyword evidence="3 12" id="KW-0812">Transmembrane</keyword>
<feature type="transmembrane region" description="Helical" evidence="12">
    <location>
        <begin position="240"/>
        <end position="262"/>
    </location>
</feature>
<evidence type="ECO:0000256" key="6">
    <source>
        <dbReference type="ARBA" id="ARBA00022989"/>
    </source>
</evidence>
<dbReference type="CDD" id="cd18549">
    <property type="entry name" value="ABC_6TM_YwjA_like"/>
    <property type="match status" value="1"/>
</dbReference>
<feature type="domain" description="ABC transmembrane type-1" evidence="14">
    <location>
        <begin position="26"/>
        <end position="306"/>
    </location>
</feature>
<dbReference type="InterPro" id="IPR003439">
    <property type="entry name" value="ABC_transporter-like_ATP-bd"/>
</dbReference>
<dbReference type="InterPro" id="IPR003593">
    <property type="entry name" value="AAA+_ATPase"/>
</dbReference>
<dbReference type="InterPro" id="IPR011527">
    <property type="entry name" value="ABC1_TM_dom"/>
</dbReference>
<dbReference type="Gene3D" id="1.20.1560.10">
    <property type="entry name" value="ABC transporter type 1, transmembrane domain"/>
    <property type="match status" value="1"/>
</dbReference>
<dbReference type="GO" id="GO:0016887">
    <property type="term" value="F:ATP hydrolysis activity"/>
    <property type="evidence" value="ECO:0007669"/>
    <property type="project" value="InterPro"/>
</dbReference>
<dbReference type="GO" id="GO:0015421">
    <property type="term" value="F:ABC-type oligopeptide transporter activity"/>
    <property type="evidence" value="ECO:0007669"/>
    <property type="project" value="TreeGrafter"/>
</dbReference>
<dbReference type="SUPFAM" id="SSF52540">
    <property type="entry name" value="P-loop containing nucleoside triphosphate hydrolases"/>
    <property type="match status" value="1"/>
</dbReference>
<comment type="catalytic activity">
    <reaction evidence="8">
        <text>ATP + H2O + xenobioticSide 1 = ADP + phosphate + xenobioticSide 2.</text>
        <dbReference type="EC" id="7.6.2.2"/>
    </reaction>
</comment>
<keyword evidence="16" id="KW-1185">Reference proteome</keyword>